<reference evidence="3 4" key="1">
    <citation type="submission" date="2017-03" db="EMBL/GenBank/DDBJ databases">
        <title>An alternative strategy for trypanosome survival in the mammalian bloodstream revealed through genome and transcriptome analysis of the ubiquitous bovine parasite Trypanosoma (Megatrypanum) theileri.</title>
        <authorList>
            <person name="Kelly S."/>
            <person name="Ivens A."/>
            <person name="Mott A."/>
            <person name="O'Neill E."/>
            <person name="Emms D."/>
            <person name="Macleod O."/>
            <person name="Voorheis P."/>
            <person name="Matthews J."/>
            <person name="Matthews K."/>
            <person name="Carrington M."/>
        </authorList>
    </citation>
    <scope>NUCLEOTIDE SEQUENCE [LARGE SCALE GENOMIC DNA]</scope>
    <source>
        <strain evidence="3">Edinburgh</strain>
    </source>
</reference>
<dbReference type="InterPro" id="IPR011009">
    <property type="entry name" value="Kinase-like_dom_sf"/>
</dbReference>
<comment type="caution">
    <text evidence="3">The sequence shown here is derived from an EMBL/GenBank/DDBJ whole genome shotgun (WGS) entry which is preliminary data.</text>
</comment>
<dbReference type="SUPFAM" id="SSF56112">
    <property type="entry name" value="Protein kinase-like (PK-like)"/>
    <property type="match status" value="1"/>
</dbReference>
<feature type="compositionally biased region" description="Acidic residues" evidence="1">
    <location>
        <begin position="312"/>
        <end position="334"/>
    </location>
</feature>
<dbReference type="InterPro" id="IPR008271">
    <property type="entry name" value="Ser/Thr_kinase_AS"/>
</dbReference>
<dbReference type="STRING" id="67003.A0A1X0P3P4"/>
<dbReference type="GO" id="GO:0005524">
    <property type="term" value="F:ATP binding"/>
    <property type="evidence" value="ECO:0007669"/>
    <property type="project" value="InterPro"/>
</dbReference>
<dbReference type="AlphaFoldDB" id="A0A1X0P3P4"/>
<dbReference type="InterPro" id="IPR000719">
    <property type="entry name" value="Prot_kinase_dom"/>
</dbReference>
<feature type="region of interest" description="Disordered" evidence="1">
    <location>
        <begin position="287"/>
        <end position="342"/>
    </location>
</feature>
<dbReference type="GO" id="GO:0004672">
    <property type="term" value="F:protein kinase activity"/>
    <property type="evidence" value="ECO:0007669"/>
    <property type="project" value="InterPro"/>
</dbReference>
<gene>
    <name evidence="3" type="ORF">TM35_000074740</name>
</gene>
<evidence type="ECO:0000259" key="2">
    <source>
        <dbReference type="PROSITE" id="PS50011"/>
    </source>
</evidence>
<sequence>MNTGPGIDDKEKKISYYPKSSDGRYIRMEFISRGRYKEVYAALDVEEGTQVAWSETRCTVGESAELLLQEIFLLQQLSHPNLLHCSACWVETTRNCYVFITELMPSGTLKEYQKLMPQGRFHTKALVRYARQILSALQYLHERDIIHRDVKCSNIFVSGHQGEVKIGDLGLCTMEGVGSDVVGTPEYMAPEIYEGQYSTAVDVWAFGMCVLEMATGKKAYNDCEDVGEIHRRVSMGVLPHVAEIADVSVRSLVARCLQRDPAARPNTTQLLNDPLFFPLEETVCSSLSRSPSREPTVSLNDQTQQSEHEQDPDNEPEPSVDTEMDREGEEEEVEDGRFTDASSWLREAPAEIRADALRCAWRRGWLSVSTHANTYSGFNNRSNSQNLHLHRRSLPSPFAFTLPHPHRRHTHHNHHHRWHHRQFYVASSSGSNVCSGLNTPKMTAGVLRSTPAFCAEFDGPLDCTEARQGSLFSGDTLHTSRRCDFSD</sequence>
<dbReference type="InterPro" id="IPR001245">
    <property type="entry name" value="Ser-Thr/Tyr_kinase_cat_dom"/>
</dbReference>
<dbReference type="PANTHER" id="PTHR13902">
    <property type="entry name" value="SERINE/THREONINE-PROTEIN KINASE WNK WITH NO LYSINE -RELATED"/>
    <property type="match status" value="1"/>
</dbReference>
<dbReference type="GeneID" id="39983700"/>
<dbReference type="Gene3D" id="3.30.200.20">
    <property type="entry name" value="Phosphorylase Kinase, domain 1"/>
    <property type="match status" value="1"/>
</dbReference>
<organism evidence="3 4">
    <name type="scientific">Trypanosoma theileri</name>
    <dbReference type="NCBI Taxonomy" id="67003"/>
    <lineage>
        <taxon>Eukaryota</taxon>
        <taxon>Discoba</taxon>
        <taxon>Euglenozoa</taxon>
        <taxon>Kinetoplastea</taxon>
        <taxon>Metakinetoplastina</taxon>
        <taxon>Trypanosomatida</taxon>
        <taxon>Trypanosomatidae</taxon>
        <taxon>Trypanosoma</taxon>
    </lineage>
</organism>
<dbReference type="PROSITE" id="PS00108">
    <property type="entry name" value="PROTEIN_KINASE_ST"/>
    <property type="match status" value="1"/>
</dbReference>
<evidence type="ECO:0000313" key="4">
    <source>
        <dbReference type="Proteomes" id="UP000192257"/>
    </source>
</evidence>
<dbReference type="SMART" id="SM00220">
    <property type="entry name" value="S_TKc"/>
    <property type="match status" value="1"/>
</dbReference>
<dbReference type="PRINTS" id="PR00109">
    <property type="entry name" value="TYRKINASE"/>
</dbReference>
<dbReference type="OrthoDB" id="4062651at2759"/>
<dbReference type="InterPro" id="IPR050588">
    <property type="entry name" value="WNK_Ser-Thr_kinase"/>
</dbReference>
<evidence type="ECO:0000313" key="3">
    <source>
        <dbReference type="EMBL" id="ORC91050.1"/>
    </source>
</evidence>
<dbReference type="RefSeq" id="XP_028885116.1">
    <property type="nucleotide sequence ID" value="XM_029023920.1"/>
</dbReference>
<accession>A0A1X0P3P4</accession>
<name>A0A1X0P3P4_9TRYP</name>
<dbReference type="PROSITE" id="PS50011">
    <property type="entry name" value="PROTEIN_KINASE_DOM"/>
    <property type="match status" value="1"/>
</dbReference>
<dbReference type="Proteomes" id="UP000192257">
    <property type="component" value="Unassembled WGS sequence"/>
</dbReference>
<keyword evidence="4" id="KW-1185">Reference proteome</keyword>
<dbReference type="Gene3D" id="1.10.510.10">
    <property type="entry name" value="Transferase(Phosphotransferase) domain 1"/>
    <property type="match status" value="1"/>
</dbReference>
<feature type="compositionally biased region" description="Polar residues" evidence="1">
    <location>
        <begin position="287"/>
        <end position="305"/>
    </location>
</feature>
<evidence type="ECO:0000256" key="1">
    <source>
        <dbReference type="SAM" id="MobiDB-lite"/>
    </source>
</evidence>
<proteinExistence type="predicted"/>
<dbReference type="VEuPathDB" id="TriTrypDB:TM35_000074740"/>
<dbReference type="EMBL" id="NBCO01000007">
    <property type="protein sequence ID" value="ORC91050.1"/>
    <property type="molecule type" value="Genomic_DNA"/>
</dbReference>
<protein>
    <recommendedName>
        <fullName evidence="2">Protein kinase domain-containing protein</fullName>
    </recommendedName>
</protein>
<dbReference type="Pfam" id="PF00069">
    <property type="entry name" value="Pkinase"/>
    <property type="match status" value="1"/>
</dbReference>
<feature type="domain" description="Protein kinase" evidence="2">
    <location>
        <begin position="25"/>
        <end position="276"/>
    </location>
</feature>